<dbReference type="InterPro" id="IPR009057">
    <property type="entry name" value="Homeodomain-like_sf"/>
</dbReference>
<dbReference type="InterPro" id="IPR050109">
    <property type="entry name" value="HTH-type_TetR-like_transc_reg"/>
</dbReference>
<keyword evidence="5" id="KW-1185">Reference proteome</keyword>
<dbReference type="Proteomes" id="UP000295391">
    <property type="component" value="Unassembled WGS sequence"/>
</dbReference>
<sequence length="198" mass="21754">MAKSSDAKRNQLSAQDWLLAAIAAMAKGGVENVKVERLAKSLGTSKGSFYWHFKDRKDLLDQLIRYWVTQGTEQVMATNLSAKTTARERLRALFNVALKEPVGTLSSAQGEMAIRSWAAVDPNITKSVSATDEQRIAYVTALFAEFGHPKEVAATNAQQLYLMLLGFYARATYAPHEAKAAQESVLAALNTMLQTNLN</sequence>
<evidence type="ECO:0000313" key="5">
    <source>
        <dbReference type="Proteomes" id="UP000295391"/>
    </source>
</evidence>
<dbReference type="SUPFAM" id="SSF46689">
    <property type="entry name" value="Homeodomain-like"/>
    <property type="match status" value="1"/>
</dbReference>
<dbReference type="RefSeq" id="WP_133573104.1">
    <property type="nucleotide sequence ID" value="NZ_SNYR01000002.1"/>
</dbReference>
<proteinExistence type="predicted"/>
<comment type="caution">
    <text evidence="4">The sequence shown here is derived from an EMBL/GenBank/DDBJ whole genome shotgun (WGS) entry which is preliminary data.</text>
</comment>
<dbReference type="GO" id="GO:0003700">
    <property type="term" value="F:DNA-binding transcription factor activity"/>
    <property type="evidence" value="ECO:0007669"/>
    <property type="project" value="TreeGrafter"/>
</dbReference>
<dbReference type="OrthoDB" id="4541465at2"/>
<protein>
    <submittedName>
        <fullName evidence="4">TetR family transcriptional regulator</fullName>
    </submittedName>
</protein>
<dbReference type="PROSITE" id="PS50977">
    <property type="entry name" value="HTH_TETR_2"/>
    <property type="match status" value="1"/>
</dbReference>
<feature type="DNA-binding region" description="H-T-H motif" evidence="2">
    <location>
        <begin position="34"/>
        <end position="53"/>
    </location>
</feature>
<dbReference type="AlphaFoldDB" id="A0A4R6VQD7"/>
<reference evidence="4 5" key="1">
    <citation type="submission" date="2019-03" db="EMBL/GenBank/DDBJ databases">
        <title>Genomic Encyclopedia of Type Strains, Phase III (KMG-III): the genomes of soil and plant-associated and newly described type strains.</title>
        <authorList>
            <person name="Whitman W."/>
        </authorList>
    </citation>
    <scope>NUCLEOTIDE SEQUENCE [LARGE SCALE GENOMIC DNA]</scope>
    <source>
        <strain evidence="4 5">CGMCC 1.7002</strain>
    </source>
</reference>
<dbReference type="PANTHER" id="PTHR30055">
    <property type="entry name" value="HTH-TYPE TRANSCRIPTIONAL REGULATOR RUTR"/>
    <property type="match status" value="1"/>
</dbReference>
<keyword evidence="1 2" id="KW-0238">DNA-binding</keyword>
<dbReference type="EMBL" id="SNYR01000002">
    <property type="protein sequence ID" value="TDQ64512.1"/>
    <property type="molecule type" value="Genomic_DNA"/>
</dbReference>
<feature type="domain" description="HTH tetR-type" evidence="3">
    <location>
        <begin position="11"/>
        <end position="71"/>
    </location>
</feature>
<accession>A0A4R6VQD7</accession>
<dbReference type="GO" id="GO:0000976">
    <property type="term" value="F:transcription cis-regulatory region binding"/>
    <property type="evidence" value="ECO:0007669"/>
    <property type="project" value="TreeGrafter"/>
</dbReference>
<dbReference type="PANTHER" id="PTHR30055:SF239">
    <property type="entry name" value="TRANSCRIPTIONAL REGULATORY PROTEIN"/>
    <property type="match status" value="1"/>
</dbReference>
<dbReference type="InterPro" id="IPR001647">
    <property type="entry name" value="HTH_TetR"/>
</dbReference>
<gene>
    <name evidence="4" type="ORF">ATL17_2532</name>
</gene>
<dbReference type="Pfam" id="PF00440">
    <property type="entry name" value="TetR_N"/>
    <property type="match status" value="1"/>
</dbReference>
<organism evidence="4 5">
    <name type="scientific">Maritalea mobilis</name>
    <dbReference type="NCBI Taxonomy" id="483324"/>
    <lineage>
        <taxon>Bacteria</taxon>
        <taxon>Pseudomonadati</taxon>
        <taxon>Pseudomonadota</taxon>
        <taxon>Alphaproteobacteria</taxon>
        <taxon>Hyphomicrobiales</taxon>
        <taxon>Devosiaceae</taxon>
        <taxon>Maritalea</taxon>
    </lineage>
</organism>
<evidence type="ECO:0000256" key="2">
    <source>
        <dbReference type="PROSITE-ProRule" id="PRU00335"/>
    </source>
</evidence>
<dbReference type="Gene3D" id="1.10.357.10">
    <property type="entry name" value="Tetracycline Repressor, domain 2"/>
    <property type="match status" value="1"/>
</dbReference>
<evidence type="ECO:0000259" key="3">
    <source>
        <dbReference type="PROSITE" id="PS50977"/>
    </source>
</evidence>
<name>A0A4R6VQD7_9HYPH</name>
<evidence type="ECO:0000256" key="1">
    <source>
        <dbReference type="ARBA" id="ARBA00023125"/>
    </source>
</evidence>
<evidence type="ECO:0000313" key="4">
    <source>
        <dbReference type="EMBL" id="TDQ64512.1"/>
    </source>
</evidence>